<dbReference type="Pfam" id="PF02709">
    <property type="entry name" value="Glyco_transf_7C"/>
    <property type="match status" value="1"/>
</dbReference>
<dbReference type="InterPro" id="IPR003859">
    <property type="entry name" value="Galactosyl_T"/>
</dbReference>
<keyword evidence="10" id="KW-0325">Glycoprotein</keyword>
<dbReference type="GO" id="GO:0006688">
    <property type="term" value="P:glycosphingolipid biosynthetic process"/>
    <property type="evidence" value="ECO:0007669"/>
    <property type="project" value="TreeGrafter"/>
</dbReference>
<dbReference type="InterPro" id="IPR029044">
    <property type="entry name" value="Nucleotide-diphossugar_trans"/>
</dbReference>
<comment type="caution">
    <text evidence="13">The sequence shown here is derived from an EMBL/GenBank/DDBJ whole genome shotgun (WGS) entry which is preliminary data.</text>
</comment>
<evidence type="ECO:0000256" key="10">
    <source>
        <dbReference type="ARBA" id="ARBA00023180"/>
    </source>
</evidence>
<evidence type="ECO:0000256" key="8">
    <source>
        <dbReference type="ARBA" id="ARBA00022989"/>
    </source>
</evidence>
<dbReference type="GO" id="GO:0008378">
    <property type="term" value="F:galactosyltransferase activity"/>
    <property type="evidence" value="ECO:0007669"/>
    <property type="project" value="TreeGrafter"/>
</dbReference>
<evidence type="ECO:0000256" key="1">
    <source>
        <dbReference type="ARBA" id="ARBA00004606"/>
    </source>
</evidence>
<evidence type="ECO:0000259" key="11">
    <source>
        <dbReference type="Pfam" id="PF02709"/>
    </source>
</evidence>
<reference evidence="13" key="1">
    <citation type="journal article" date="2023" name="Mol. Biol. Evol.">
        <title>Third-Generation Sequencing Reveals the Adaptive Role of the Epigenome in Three Deep-Sea Polychaetes.</title>
        <authorList>
            <person name="Perez M."/>
            <person name="Aroh O."/>
            <person name="Sun Y."/>
            <person name="Lan Y."/>
            <person name="Juniper S.K."/>
            <person name="Young C.R."/>
            <person name="Angers B."/>
            <person name="Qian P.Y."/>
        </authorList>
    </citation>
    <scope>NUCLEOTIDE SEQUENCE</scope>
    <source>
        <strain evidence="13">P08H-3</strain>
    </source>
</reference>
<evidence type="ECO:0000256" key="7">
    <source>
        <dbReference type="ARBA" id="ARBA00022968"/>
    </source>
</evidence>
<evidence type="ECO:0000256" key="2">
    <source>
        <dbReference type="ARBA" id="ARBA00004922"/>
    </source>
</evidence>
<proteinExistence type="inferred from homology"/>
<name>A0AAD9MPZ6_9ANNE</name>
<sequence length="649" mass="74192">MKLVRSPWASALERFSIRGFLLMLMLTSTGLVLSSVWKLHAVRTGSFRIDGPLRTRTLEGERVAAVGYDEVELLKRDLRELIRSENQEMLHQLFERIRVAPSTPYDDGPKVPRSDFVVSSNRSALGGNRSLAYVKREVPFVKEISRQFWDRDWRLVIEEDVKVRDYLTEFENACRSYDSLDKILERRALERVDDTTLLCPCVPATLIHVLRRLFLAGDLGVPETEGRQKPDVESLMALSWQQTSPVAETVLLGGYWKPRDCVARRRVAVIIPCRDREQQLRAFLTHMHPLFQRQLIEYRIFVGDQTWPPIFNKASIMNAAFLESSKLYSFDCVLFHDVDLLAEDDRSVISCGELALHYGAHLDKWQYNIGYARIFGGAVSLTREQFIKSNGYSNSYFGWGGEDDDFDKRVRAAGYEIARPPPVVSRHSALMHSRDKANPVNPGSSMSWQNRPNFYPQEGLNTVSYKVDDIVLEPLYTWIKIRLKVPEDRPLIAQTPYRYVSIRGACQPPISEDIVIEQLSLSFTSCRYQCDFQPACKAILYYENMDNHCIMLRDFCPIDAGILDATTYIKVFNESATRYSMQIGDCNGNDIKGLQISLIDCIQTCNDIQDCTGFVYGELLSLPCWLKNGTCEQAKPNVLGVRAYTKLSL</sequence>
<evidence type="ECO:0000256" key="9">
    <source>
        <dbReference type="ARBA" id="ARBA00023136"/>
    </source>
</evidence>
<gene>
    <name evidence="13" type="ORF">LSH36_1154g00089</name>
</gene>
<protein>
    <recommendedName>
        <fullName evidence="15">Beta-1,4-N-acetylgalactosaminyltransferase bre-4</fullName>
    </recommendedName>
</protein>
<dbReference type="InterPro" id="IPR027791">
    <property type="entry name" value="Galactosyl_T_C"/>
</dbReference>
<dbReference type="PANTHER" id="PTHR19300">
    <property type="entry name" value="BETA-1,4-GALACTOSYLTRANSFERASE"/>
    <property type="match status" value="1"/>
</dbReference>
<dbReference type="GO" id="GO:0005794">
    <property type="term" value="C:Golgi apparatus"/>
    <property type="evidence" value="ECO:0007669"/>
    <property type="project" value="TreeGrafter"/>
</dbReference>
<dbReference type="GO" id="GO:0033842">
    <property type="term" value="F:N-acetyl-beta-glucosaminyl-derivative 4-beta-N-acetylgalactosaminyltransferase activity"/>
    <property type="evidence" value="ECO:0007669"/>
    <property type="project" value="TreeGrafter"/>
</dbReference>
<keyword evidence="4" id="KW-0328">Glycosyltransferase</keyword>
<evidence type="ECO:0000256" key="4">
    <source>
        <dbReference type="ARBA" id="ARBA00022676"/>
    </source>
</evidence>
<dbReference type="PANTHER" id="PTHR19300:SF57">
    <property type="entry name" value="BETA-1,4-N-ACETYLGALACTOSAMINYLTRANSFERASE"/>
    <property type="match status" value="1"/>
</dbReference>
<keyword evidence="7" id="KW-0735">Signal-anchor</keyword>
<feature type="domain" description="Galactosyltransferase N-terminal" evidence="12">
    <location>
        <begin position="232"/>
        <end position="351"/>
    </location>
</feature>
<dbReference type="Gene3D" id="3.90.550.10">
    <property type="entry name" value="Spore Coat Polysaccharide Biosynthesis Protein SpsA, Chain A"/>
    <property type="match status" value="1"/>
</dbReference>
<accession>A0AAD9MPZ6</accession>
<evidence type="ECO:0008006" key="15">
    <source>
        <dbReference type="Google" id="ProtNLM"/>
    </source>
</evidence>
<keyword evidence="6" id="KW-0812">Transmembrane</keyword>
<dbReference type="AlphaFoldDB" id="A0AAD9MPZ6"/>
<dbReference type="EMBL" id="JAODUP010001154">
    <property type="protein sequence ID" value="KAK2141145.1"/>
    <property type="molecule type" value="Genomic_DNA"/>
</dbReference>
<keyword evidence="8" id="KW-1133">Transmembrane helix</keyword>
<dbReference type="GO" id="GO:0016020">
    <property type="term" value="C:membrane"/>
    <property type="evidence" value="ECO:0007669"/>
    <property type="project" value="UniProtKB-SubCell"/>
</dbReference>
<evidence type="ECO:0000259" key="12">
    <source>
        <dbReference type="Pfam" id="PF13733"/>
    </source>
</evidence>
<dbReference type="PRINTS" id="PR02050">
    <property type="entry name" value="B14GALTRFASE"/>
</dbReference>
<organism evidence="13 14">
    <name type="scientific">Paralvinella palmiformis</name>
    <dbReference type="NCBI Taxonomy" id="53620"/>
    <lineage>
        <taxon>Eukaryota</taxon>
        <taxon>Metazoa</taxon>
        <taxon>Spiralia</taxon>
        <taxon>Lophotrochozoa</taxon>
        <taxon>Annelida</taxon>
        <taxon>Polychaeta</taxon>
        <taxon>Sedentaria</taxon>
        <taxon>Canalipalpata</taxon>
        <taxon>Terebellida</taxon>
        <taxon>Terebelliformia</taxon>
        <taxon>Alvinellidae</taxon>
        <taxon>Paralvinella</taxon>
    </lineage>
</organism>
<evidence type="ECO:0000313" key="14">
    <source>
        <dbReference type="Proteomes" id="UP001208570"/>
    </source>
</evidence>
<keyword evidence="14" id="KW-1185">Reference proteome</keyword>
<feature type="domain" description="Galactosyltransferase C-terminal" evidence="11">
    <location>
        <begin position="357"/>
        <end position="429"/>
    </location>
</feature>
<dbReference type="InterPro" id="IPR027995">
    <property type="entry name" value="Galactosyl_T_N"/>
</dbReference>
<dbReference type="SUPFAM" id="SSF53448">
    <property type="entry name" value="Nucleotide-diphospho-sugar transferases"/>
    <property type="match status" value="1"/>
</dbReference>
<comment type="subcellular location">
    <subcellularLocation>
        <location evidence="1">Membrane</location>
        <topology evidence="1">Single-pass type II membrane protein</topology>
    </subcellularLocation>
</comment>
<keyword evidence="5" id="KW-0808">Transferase</keyword>
<evidence type="ECO:0000313" key="13">
    <source>
        <dbReference type="EMBL" id="KAK2141145.1"/>
    </source>
</evidence>
<keyword evidence="9" id="KW-0472">Membrane</keyword>
<comment type="pathway">
    <text evidence="2">Protein modification; protein glycosylation.</text>
</comment>
<comment type="similarity">
    <text evidence="3">Belongs to the glycosyltransferase 7 family.</text>
</comment>
<dbReference type="GO" id="GO:0005975">
    <property type="term" value="P:carbohydrate metabolic process"/>
    <property type="evidence" value="ECO:0007669"/>
    <property type="project" value="InterPro"/>
</dbReference>
<dbReference type="Proteomes" id="UP001208570">
    <property type="component" value="Unassembled WGS sequence"/>
</dbReference>
<dbReference type="Pfam" id="PF13733">
    <property type="entry name" value="Glyco_transf_7N"/>
    <property type="match status" value="1"/>
</dbReference>
<dbReference type="CDD" id="cd00899">
    <property type="entry name" value="b4GalT"/>
    <property type="match status" value="1"/>
</dbReference>
<evidence type="ECO:0000256" key="3">
    <source>
        <dbReference type="ARBA" id="ARBA00005735"/>
    </source>
</evidence>
<evidence type="ECO:0000256" key="5">
    <source>
        <dbReference type="ARBA" id="ARBA00022679"/>
    </source>
</evidence>
<evidence type="ECO:0000256" key="6">
    <source>
        <dbReference type="ARBA" id="ARBA00022692"/>
    </source>
</evidence>